<evidence type="ECO:0000313" key="2">
    <source>
        <dbReference type="EMBL" id="CAD8486273.1"/>
    </source>
</evidence>
<dbReference type="GO" id="GO:0005829">
    <property type="term" value="C:cytosol"/>
    <property type="evidence" value="ECO:0007669"/>
    <property type="project" value="TreeGrafter"/>
</dbReference>
<dbReference type="GO" id="GO:0005634">
    <property type="term" value="C:nucleus"/>
    <property type="evidence" value="ECO:0007669"/>
    <property type="project" value="TreeGrafter"/>
</dbReference>
<accession>A0A7S0EIQ5</accession>
<dbReference type="GO" id="GO:0006606">
    <property type="term" value="P:protein import into nucleus"/>
    <property type="evidence" value="ECO:0007669"/>
    <property type="project" value="TreeGrafter"/>
</dbReference>
<gene>
    <name evidence="2" type="ORF">PANT1444_LOCUS9283</name>
</gene>
<protein>
    <recommendedName>
        <fullName evidence="1">Hikeshi-like N-terminal domain-containing protein</fullName>
    </recommendedName>
</protein>
<dbReference type="AlphaFoldDB" id="A0A7S0EIQ5"/>
<dbReference type="InterPro" id="IPR031318">
    <property type="entry name" value="OPI10"/>
</dbReference>
<dbReference type="PANTHER" id="PTHR12925:SF0">
    <property type="entry name" value="PROTEIN HIKESHI"/>
    <property type="match status" value="1"/>
</dbReference>
<sequence>MSFCCFVPGQTLVPSTAFTQVSETRWVVELTAETPINELVAFITQPLAADQALSCHVASAPFEQAQWHFLGSVTNELPSIVFKTRYVWSARDAVPTHVQFGVELQHVSQLAAVPPEKVSTEVVEAARRIGQDLYQFAASFDCVPAELLNKWHERFTEKCRRSGLDWLNSIQ</sequence>
<proteinExistence type="predicted"/>
<organism evidence="2">
    <name type="scientific">Phaeocystis antarctica</name>
    <dbReference type="NCBI Taxonomy" id="33657"/>
    <lineage>
        <taxon>Eukaryota</taxon>
        <taxon>Haptista</taxon>
        <taxon>Haptophyta</taxon>
        <taxon>Prymnesiophyceae</taxon>
        <taxon>Phaeocystales</taxon>
        <taxon>Phaeocystaceae</taxon>
        <taxon>Phaeocystis</taxon>
    </lineage>
</organism>
<evidence type="ECO:0000259" key="1">
    <source>
        <dbReference type="Pfam" id="PF05603"/>
    </source>
</evidence>
<name>A0A7S0EIQ5_9EUKA</name>
<dbReference type="PANTHER" id="PTHR12925">
    <property type="entry name" value="HIKESHI FAMILY MEMBER"/>
    <property type="match status" value="1"/>
</dbReference>
<dbReference type="GO" id="GO:0061608">
    <property type="term" value="F:nuclear import signal receptor activity"/>
    <property type="evidence" value="ECO:0007669"/>
    <property type="project" value="TreeGrafter"/>
</dbReference>
<feature type="domain" description="Hikeshi-like N-terminal" evidence="1">
    <location>
        <begin position="15"/>
        <end position="86"/>
    </location>
</feature>
<dbReference type="EMBL" id="HBEP01016310">
    <property type="protein sequence ID" value="CAD8486273.1"/>
    <property type="molecule type" value="Transcribed_RNA"/>
</dbReference>
<dbReference type="Pfam" id="PF05603">
    <property type="entry name" value="Hikeshi-like_N"/>
    <property type="match status" value="1"/>
</dbReference>
<reference evidence="2" key="1">
    <citation type="submission" date="2021-01" db="EMBL/GenBank/DDBJ databases">
        <authorList>
            <person name="Corre E."/>
            <person name="Pelletier E."/>
            <person name="Niang G."/>
            <person name="Scheremetjew M."/>
            <person name="Finn R."/>
            <person name="Kale V."/>
            <person name="Holt S."/>
            <person name="Cochrane G."/>
            <person name="Meng A."/>
            <person name="Brown T."/>
            <person name="Cohen L."/>
        </authorList>
    </citation>
    <scope>NUCLEOTIDE SEQUENCE</scope>
    <source>
        <strain evidence="2">CCMP1374</strain>
    </source>
</reference>
<dbReference type="InterPro" id="IPR008493">
    <property type="entry name" value="Hikeshi-like_N"/>
</dbReference>